<proteinExistence type="predicted"/>
<dbReference type="OrthoDB" id="10053231at2759"/>
<dbReference type="AlphaFoldDB" id="A0A1Y2BB34"/>
<evidence type="ECO:0000256" key="4">
    <source>
        <dbReference type="SAM" id="Phobius"/>
    </source>
</evidence>
<protein>
    <recommendedName>
        <fullName evidence="5">CBM10 domain-containing protein</fullName>
    </recommendedName>
</protein>
<dbReference type="GO" id="GO:0016787">
    <property type="term" value="F:hydrolase activity"/>
    <property type="evidence" value="ECO:0007669"/>
    <property type="project" value="UniProtKB-KW"/>
</dbReference>
<dbReference type="SUPFAM" id="SSF64571">
    <property type="entry name" value="Cellulose docking domain, dockering"/>
    <property type="match status" value="1"/>
</dbReference>
<keyword evidence="4" id="KW-0472">Membrane</keyword>
<organism evidence="6 7">
    <name type="scientific">Neocallimastix californiae</name>
    <dbReference type="NCBI Taxonomy" id="1754190"/>
    <lineage>
        <taxon>Eukaryota</taxon>
        <taxon>Fungi</taxon>
        <taxon>Fungi incertae sedis</taxon>
        <taxon>Chytridiomycota</taxon>
        <taxon>Chytridiomycota incertae sedis</taxon>
        <taxon>Neocallimastigomycetes</taxon>
        <taxon>Neocallimastigales</taxon>
        <taxon>Neocallimastigaceae</taxon>
        <taxon>Neocallimastix</taxon>
    </lineage>
</organism>
<gene>
    <name evidence="6" type="ORF">LY90DRAFT_512317</name>
</gene>
<evidence type="ECO:0000259" key="5">
    <source>
        <dbReference type="PROSITE" id="PS51763"/>
    </source>
</evidence>
<keyword evidence="4" id="KW-1133">Transmembrane helix</keyword>
<keyword evidence="7" id="KW-1185">Reference proteome</keyword>
<dbReference type="PROSITE" id="PS51763">
    <property type="entry name" value="CBM10"/>
    <property type="match status" value="1"/>
</dbReference>
<dbReference type="Proteomes" id="UP000193920">
    <property type="component" value="Unassembled WGS sequence"/>
</dbReference>
<evidence type="ECO:0000256" key="3">
    <source>
        <dbReference type="ARBA" id="ARBA00022801"/>
    </source>
</evidence>
<accession>A0A1Y2BB34</accession>
<reference evidence="6 7" key="1">
    <citation type="submission" date="2016-08" db="EMBL/GenBank/DDBJ databases">
        <title>A Parts List for Fungal Cellulosomes Revealed by Comparative Genomics.</title>
        <authorList>
            <consortium name="DOE Joint Genome Institute"/>
            <person name="Haitjema C.H."/>
            <person name="Gilmore S.P."/>
            <person name="Henske J.K."/>
            <person name="Solomon K.V."/>
            <person name="De Groot R."/>
            <person name="Kuo A."/>
            <person name="Mondo S.J."/>
            <person name="Salamov A.A."/>
            <person name="Labutti K."/>
            <person name="Zhao Z."/>
            <person name="Chiniquy J."/>
            <person name="Barry K."/>
            <person name="Brewer H.M."/>
            <person name="Purvine S.O."/>
            <person name="Wright A.T."/>
            <person name="Boxma B."/>
            <person name="Van Alen T."/>
            <person name="Hackstein J.H."/>
            <person name="Baker S.E."/>
            <person name="Grigoriev I.V."/>
            <person name="O'Malley M.A."/>
        </authorList>
    </citation>
    <scope>NUCLEOTIDE SEQUENCE [LARGE SCALE GENOMIC DNA]</scope>
    <source>
        <strain evidence="6 7">G1</strain>
    </source>
</reference>
<evidence type="ECO:0000256" key="1">
    <source>
        <dbReference type="ARBA" id="ARBA00022729"/>
    </source>
</evidence>
<name>A0A1Y2BB34_9FUNG</name>
<feature type="transmembrane region" description="Helical" evidence="4">
    <location>
        <begin position="6"/>
        <end position="25"/>
    </location>
</feature>
<dbReference type="Gene3D" id="3.90.1220.10">
    <property type="entry name" value="Cellulose docking domain, dockering"/>
    <property type="match status" value="1"/>
</dbReference>
<evidence type="ECO:0000313" key="6">
    <source>
        <dbReference type="EMBL" id="ORY32029.1"/>
    </source>
</evidence>
<keyword evidence="1" id="KW-0732">Signal</keyword>
<keyword evidence="3" id="KW-0378">Hydrolase</keyword>
<sequence length="261" mass="29494">MKIRAILMFTIQNILTAFLFIIHYFQFVDVQRTMSIDDVLKIKNEDLVSFYCKNVICVETDVTYEDETISIPDKYGNVTTYIANICTDKMIVRNVCFGIECNADSDCLSNKCANKHCVYNQEEPVMHCDSVYSFGSIFVDDKLYMHCGKVWGYDCQSDDECSSQKCNNGCTQQIIGPPEDNKHIGYEIALYLNIVYSTAKIEYIDDAGSWGLENGEWCGISDDNADASIPTLLSESECPFQDYPYCSDPNTNVVDTDDTGT</sequence>
<dbReference type="InterPro" id="IPR002883">
    <property type="entry name" value="CBM10/Dockerin_dom"/>
</dbReference>
<dbReference type="EMBL" id="MCOG01000166">
    <property type="protein sequence ID" value="ORY32029.1"/>
    <property type="molecule type" value="Genomic_DNA"/>
</dbReference>
<comment type="caution">
    <text evidence="6">The sequence shown here is derived from an EMBL/GenBank/DDBJ whole genome shotgun (WGS) entry which is preliminary data.</text>
</comment>
<evidence type="ECO:0000256" key="2">
    <source>
        <dbReference type="ARBA" id="ARBA00022737"/>
    </source>
</evidence>
<keyword evidence="4" id="KW-0812">Transmembrane</keyword>
<dbReference type="InterPro" id="IPR009034">
    <property type="entry name" value="Dockerin_dom_fun_sf"/>
</dbReference>
<evidence type="ECO:0000313" key="7">
    <source>
        <dbReference type="Proteomes" id="UP000193920"/>
    </source>
</evidence>
<keyword evidence="2" id="KW-0677">Repeat</keyword>
<dbReference type="Pfam" id="PF02013">
    <property type="entry name" value="CBM_10"/>
    <property type="match status" value="1"/>
</dbReference>
<feature type="domain" description="CBM10" evidence="5">
    <location>
        <begin position="165"/>
        <end position="221"/>
    </location>
</feature>